<keyword evidence="3" id="KW-1185">Reference proteome</keyword>
<dbReference type="RefSeq" id="WP_201663110.1">
    <property type="nucleotide sequence ID" value="NZ_JAEQNC010000014.1"/>
</dbReference>
<evidence type="ECO:0000313" key="2">
    <source>
        <dbReference type="EMBL" id="MBL0374560.1"/>
    </source>
</evidence>
<dbReference type="AlphaFoldDB" id="A0A936YPY0"/>
<dbReference type="EMBL" id="JAEQNC010000014">
    <property type="protein sequence ID" value="MBL0374560.1"/>
    <property type="molecule type" value="Genomic_DNA"/>
</dbReference>
<reference evidence="2" key="1">
    <citation type="submission" date="2021-01" db="EMBL/GenBank/DDBJ databases">
        <title>Rhizobium sp. strain KVB221 16S ribosomal RNA gene Genome sequencing and assembly.</title>
        <authorList>
            <person name="Kang M."/>
        </authorList>
    </citation>
    <scope>NUCLEOTIDE SEQUENCE</scope>
    <source>
        <strain evidence="2">KVB221</strain>
    </source>
</reference>
<gene>
    <name evidence="2" type="ORF">JJB09_21335</name>
</gene>
<accession>A0A936YPY0</accession>
<organism evidence="2 3">
    <name type="scientific">Rhizobium setariae</name>
    <dbReference type="NCBI Taxonomy" id="2801340"/>
    <lineage>
        <taxon>Bacteria</taxon>
        <taxon>Pseudomonadati</taxon>
        <taxon>Pseudomonadota</taxon>
        <taxon>Alphaproteobacteria</taxon>
        <taxon>Hyphomicrobiales</taxon>
        <taxon>Rhizobiaceae</taxon>
        <taxon>Rhizobium/Agrobacterium group</taxon>
        <taxon>Rhizobium</taxon>
    </lineage>
</organism>
<evidence type="ECO:0000256" key="1">
    <source>
        <dbReference type="SAM" id="MobiDB-lite"/>
    </source>
</evidence>
<protein>
    <submittedName>
        <fullName evidence="2">Uncharacterized protein</fullName>
    </submittedName>
</protein>
<name>A0A936YPY0_9HYPH</name>
<comment type="caution">
    <text evidence="2">The sequence shown here is derived from an EMBL/GenBank/DDBJ whole genome shotgun (WGS) entry which is preliminary data.</text>
</comment>
<dbReference type="Proteomes" id="UP000633219">
    <property type="component" value="Unassembled WGS sequence"/>
</dbReference>
<evidence type="ECO:0000313" key="3">
    <source>
        <dbReference type="Proteomes" id="UP000633219"/>
    </source>
</evidence>
<sequence length="118" mass="13089">MSDFLQFAINKGREERVSNDDVVRWAGALDDWDCYNAAALEIALGYHRGELSYNFCDGAMNDLWSAVRAGCGTGTNQVSEPFFEIFEAFDAGEFHRKHDNSDDPVGDFTDPLVANAAE</sequence>
<proteinExistence type="predicted"/>
<feature type="region of interest" description="Disordered" evidence="1">
    <location>
        <begin position="97"/>
        <end position="118"/>
    </location>
</feature>